<organism evidence="6 7">
    <name type="scientific">Azohydromonas lata</name>
    <dbReference type="NCBI Taxonomy" id="45677"/>
    <lineage>
        <taxon>Bacteria</taxon>
        <taxon>Pseudomonadati</taxon>
        <taxon>Pseudomonadota</taxon>
        <taxon>Betaproteobacteria</taxon>
        <taxon>Burkholderiales</taxon>
        <taxon>Sphaerotilaceae</taxon>
        <taxon>Azohydromonas</taxon>
    </lineage>
</organism>
<evidence type="ECO:0000313" key="7">
    <source>
        <dbReference type="Proteomes" id="UP001293718"/>
    </source>
</evidence>
<dbReference type="InterPro" id="IPR050334">
    <property type="entry name" value="Molybdenum_import_ModC"/>
</dbReference>
<keyword evidence="3 6" id="KW-0067">ATP-binding</keyword>
<evidence type="ECO:0000313" key="6">
    <source>
        <dbReference type="EMBL" id="MDZ5460309.1"/>
    </source>
</evidence>
<keyword evidence="2" id="KW-0547">Nucleotide-binding</keyword>
<keyword evidence="7" id="KW-1185">Reference proteome</keyword>
<reference evidence="6 7" key="1">
    <citation type="submission" date="2023-11" db="EMBL/GenBank/DDBJ databases">
        <title>Draft genome of Azohydromonas lata strain H1 (DSM1123), a polyhydroxyalkanoate producer.</title>
        <authorList>
            <person name="Traversa D."/>
            <person name="D'Addabbo P."/>
            <person name="Pazzani C."/>
            <person name="Manzari C."/>
            <person name="Chiara M."/>
            <person name="Scrascia M."/>
        </authorList>
    </citation>
    <scope>NUCLEOTIDE SEQUENCE [LARGE SCALE GENOMIC DNA]</scope>
    <source>
        <strain evidence="6 7">H1</strain>
    </source>
</reference>
<keyword evidence="1" id="KW-1003">Cell membrane</keyword>
<gene>
    <name evidence="6" type="ORF">SM757_27390</name>
</gene>
<dbReference type="RefSeq" id="WP_322467807.1">
    <property type="nucleotide sequence ID" value="NZ_JAXOJX010000065.1"/>
</dbReference>
<dbReference type="InterPro" id="IPR003439">
    <property type="entry name" value="ABC_transporter-like_ATP-bd"/>
</dbReference>
<dbReference type="SMART" id="SM00382">
    <property type="entry name" value="AAA"/>
    <property type="match status" value="1"/>
</dbReference>
<dbReference type="PROSITE" id="PS00211">
    <property type="entry name" value="ABC_TRANSPORTER_1"/>
    <property type="match status" value="1"/>
</dbReference>
<proteinExistence type="predicted"/>
<dbReference type="InterPro" id="IPR027417">
    <property type="entry name" value="P-loop_NTPase"/>
</dbReference>
<dbReference type="Gene3D" id="3.40.50.300">
    <property type="entry name" value="P-loop containing nucleotide triphosphate hydrolases"/>
    <property type="match status" value="1"/>
</dbReference>
<comment type="caution">
    <text evidence="6">The sequence shown here is derived from an EMBL/GenBank/DDBJ whole genome shotgun (WGS) entry which is preliminary data.</text>
</comment>
<dbReference type="GO" id="GO:0005524">
    <property type="term" value="F:ATP binding"/>
    <property type="evidence" value="ECO:0007669"/>
    <property type="project" value="UniProtKB-KW"/>
</dbReference>
<name>A0ABU5IN38_9BURK</name>
<protein>
    <submittedName>
        <fullName evidence="6">ATP-binding cassette domain-containing protein</fullName>
    </submittedName>
</protein>
<evidence type="ECO:0000256" key="4">
    <source>
        <dbReference type="SAM" id="MobiDB-lite"/>
    </source>
</evidence>
<feature type="region of interest" description="Disordered" evidence="4">
    <location>
        <begin position="233"/>
        <end position="261"/>
    </location>
</feature>
<dbReference type="PROSITE" id="PS50893">
    <property type="entry name" value="ABC_TRANSPORTER_2"/>
    <property type="match status" value="1"/>
</dbReference>
<dbReference type="Pfam" id="PF00005">
    <property type="entry name" value="ABC_tran"/>
    <property type="match status" value="1"/>
</dbReference>
<dbReference type="SUPFAM" id="SSF52540">
    <property type="entry name" value="P-loop containing nucleoside triphosphate hydrolases"/>
    <property type="match status" value="1"/>
</dbReference>
<feature type="domain" description="ABC transporter" evidence="5">
    <location>
        <begin position="2"/>
        <end position="239"/>
    </location>
</feature>
<evidence type="ECO:0000259" key="5">
    <source>
        <dbReference type="PROSITE" id="PS50893"/>
    </source>
</evidence>
<sequence length="261" mass="28009">MIDVAVALSVSDGRRRFELDVRFASQAPVVALYGPSGAGKSLTLQAMAGLLRPAAGHVRVGGKTWFDAAAGVDVPAQARGVGYLFQHYALFPHLSVRENVAFGLTTWRRRLSAADAARVDELLESFGLAALAHSRPCTLSGGQQQRVALARALACKPQVLLLDEPFAALNPMLRQQLREELAAVRARWGIPAVMITHDVEDVLALANVAYLVEGGRAVRAVDLDQAESRELAASALQPAPSRPPRPQQARLRTLLSTRDAA</sequence>
<dbReference type="InterPro" id="IPR003593">
    <property type="entry name" value="AAA+_ATPase"/>
</dbReference>
<dbReference type="PANTHER" id="PTHR43514">
    <property type="entry name" value="ABC TRANSPORTER I FAMILY MEMBER 10"/>
    <property type="match status" value="1"/>
</dbReference>
<dbReference type="PANTHER" id="PTHR43514:SF4">
    <property type="entry name" value="ABC TRANSPORTER I FAMILY MEMBER 10"/>
    <property type="match status" value="1"/>
</dbReference>
<dbReference type="EMBL" id="JAXOJX010000065">
    <property type="protein sequence ID" value="MDZ5460309.1"/>
    <property type="molecule type" value="Genomic_DNA"/>
</dbReference>
<evidence type="ECO:0000256" key="2">
    <source>
        <dbReference type="ARBA" id="ARBA00022741"/>
    </source>
</evidence>
<accession>A0ABU5IN38</accession>
<keyword evidence="1" id="KW-0472">Membrane</keyword>
<dbReference type="Proteomes" id="UP001293718">
    <property type="component" value="Unassembled WGS sequence"/>
</dbReference>
<evidence type="ECO:0000256" key="1">
    <source>
        <dbReference type="ARBA" id="ARBA00022475"/>
    </source>
</evidence>
<evidence type="ECO:0000256" key="3">
    <source>
        <dbReference type="ARBA" id="ARBA00022840"/>
    </source>
</evidence>
<dbReference type="InterPro" id="IPR017871">
    <property type="entry name" value="ABC_transporter-like_CS"/>
</dbReference>